<dbReference type="Gene3D" id="1.10.3720.10">
    <property type="entry name" value="MetI-like"/>
    <property type="match status" value="1"/>
</dbReference>
<keyword evidence="6 7" id="KW-0472">Membrane</keyword>
<feature type="domain" description="ABC transmembrane type-1" evidence="8">
    <location>
        <begin position="72"/>
        <end position="286"/>
    </location>
</feature>
<dbReference type="PANTHER" id="PTHR43227:SF7">
    <property type="entry name" value="ARABINOOLIGOSACCHARIDES TRANSPORT SYSTEM PERMEASE PROTEIN ARAP"/>
    <property type="match status" value="1"/>
</dbReference>
<keyword evidence="3" id="KW-1003">Cell membrane</keyword>
<evidence type="ECO:0000256" key="1">
    <source>
        <dbReference type="ARBA" id="ARBA00004651"/>
    </source>
</evidence>
<reference evidence="9 10" key="1">
    <citation type="journal article" date="2015" name="J. Biotechnol.">
        <title>Complete genome sequence of Paenibacillus beijingensis 7188(T) (=DSM 24997(T)), a novel rhizobacterium from jujube garden soil.</title>
        <authorList>
            <person name="Kwak Y."/>
            <person name="Shin J.H."/>
        </authorList>
    </citation>
    <scope>NUCLEOTIDE SEQUENCE [LARGE SCALE GENOMIC DNA]</scope>
    <source>
        <strain evidence="9 10">DSM 24997</strain>
    </source>
</reference>
<dbReference type="GO" id="GO:0005886">
    <property type="term" value="C:plasma membrane"/>
    <property type="evidence" value="ECO:0007669"/>
    <property type="project" value="UniProtKB-SubCell"/>
</dbReference>
<proteinExistence type="inferred from homology"/>
<comment type="similarity">
    <text evidence="7">Belongs to the binding-protein-dependent transport system permease family.</text>
</comment>
<comment type="subcellular location">
    <subcellularLocation>
        <location evidence="1 7">Cell membrane</location>
        <topology evidence="1 7">Multi-pass membrane protein</topology>
    </subcellularLocation>
</comment>
<evidence type="ECO:0000256" key="5">
    <source>
        <dbReference type="ARBA" id="ARBA00022989"/>
    </source>
</evidence>
<keyword evidence="4 7" id="KW-0812">Transmembrane</keyword>
<feature type="transmembrane region" description="Helical" evidence="7">
    <location>
        <begin position="109"/>
        <end position="129"/>
    </location>
</feature>
<dbReference type="CDD" id="cd06261">
    <property type="entry name" value="TM_PBP2"/>
    <property type="match status" value="1"/>
</dbReference>
<keyword evidence="2 7" id="KW-0813">Transport</keyword>
<dbReference type="AlphaFoldDB" id="A0A0D5NJX8"/>
<dbReference type="PANTHER" id="PTHR43227">
    <property type="entry name" value="BLL4140 PROTEIN"/>
    <property type="match status" value="1"/>
</dbReference>
<dbReference type="EMBL" id="CP011058">
    <property type="protein sequence ID" value="AJY75644.1"/>
    <property type="molecule type" value="Genomic_DNA"/>
</dbReference>
<evidence type="ECO:0000256" key="4">
    <source>
        <dbReference type="ARBA" id="ARBA00022692"/>
    </source>
</evidence>
<protein>
    <recommendedName>
        <fullName evidence="8">ABC transmembrane type-1 domain-containing protein</fullName>
    </recommendedName>
</protein>
<feature type="transmembrane region" description="Helical" evidence="7">
    <location>
        <begin position="12"/>
        <end position="34"/>
    </location>
</feature>
<organism evidence="9 10">
    <name type="scientific">Paenibacillus beijingensis</name>
    <dbReference type="NCBI Taxonomy" id="1126833"/>
    <lineage>
        <taxon>Bacteria</taxon>
        <taxon>Bacillati</taxon>
        <taxon>Bacillota</taxon>
        <taxon>Bacilli</taxon>
        <taxon>Bacillales</taxon>
        <taxon>Paenibacillaceae</taxon>
        <taxon>Paenibacillus</taxon>
    </lineage>
</organism>
<evidence type="ECO:0000256" key="6">
    <source>
        <dbReference type="ARBA" id="ARBA00023136"/>
    </source>
</evidence>
<dbReference type="KEGG" id="pbj:VN24_15100"/>
<dbReference type="PATRIC" id="fig|1126833.4.peg.3308"/>
<feature type="transmembrane region" description="Helical" evidence="7">
    <location>
        <begin position="270"/>
        <end position="289"/>
    </location>
</feature>
<dbReference type="PROSITE" id="PS50928">
    <property type="entry name" value="ABC_TM1"/>
    <property type="match status" value="1"/>
</dbReference>
<dbReference type="InterPro" id="IPR050809">
    <property type="entry name" value="UgpAE/MalFG_permease"/>
</dbReference>
<evidence type="ECO:0000256" key="3">
    <source>
        <dbReference type="ARBA" id="ARBA00022475"/>
    </source>
</evidence>
<dbReference type="HOGENOM" id="CLU_016047_0_3_9"/>
<evidence type="ECO:0000313" key="9">
    <source>
        <dbReference type="EMBL" id="AJY75644.1"/>
    </source>
</evidence>
<feature type="transmembrane region" description="Helical" evidence="7">
    <location>
        <begin position="160"/>
        <end position="184"/>
    </location>
</feature>
<feature type="transmembrane region" description="Helical" evidence="7">
    <location>
        <begin position="205"/>
        <end position="227"/>
    </location>
</feature>
<name>A0A0D5NJX8_9BACL</name>
<evidence type="ECO:0000256" key="7">
    <source>
        <dbReference type="RuleBase" id="RU363032"/>
    </source>
</evidence>
<evidence type="ECO:0000256" key="2">
    <source>
        <dbReference type="ARBA" id="ARBA00022448"/>
    </source>
</evidence>
<sequence>MSTFQKTLRTKGPVYLLIFPCLFVLCTMMFYPIYQTVVFSFSKISFPSFSSTFNGLDNYFRVFSKQEVLKVMNNTLVWIIGGIASRFILGFWAAIIFNIKVKGNMFFRILCLLPWTIPSIAAANLWRWILKADIGVFNEFLQSIGLGYLTNNWIGDPRTALWSVLVAYAWQGFPFVMLMLLAGMQSIPKELYEAGKIDGAHSVQLFRYITIPSLMPIILVVLLLELINGLNTSDMLMVLTGGGPAGATETIGLFIYRIGFVNFDFGGASAISLALLLFVIILFIFYGIAANQAMKRRDIQWSVK</sequence>
<dbReference type="GO" id="GO:0055085">
    <property type="term" value="P:transmembrane transport"/>
    <property type="evidence" value="ECO:0007669"/>
    <property type="project" value="InterPro"/>
</dbReference>
<dbReference type="Proteomes" id="UP000032633">
    <property type="component" value="Chromosome"/>
</dbReference>
<dbReference type="STRING" id="1126833.VN24_15100"/>
<gene>
    <name evidence="9" type="ORF">VN24_15100</name>
</gene>
<keyword evidence="5 7" id="KW-1133">Transmembrane helix</keyword>
<evidence type="ECO:0000259" key="8">
    <source>
        <dbReference type="PROSITE" id="PS50928"/>
    </source>
</evidence>
<dbReference type="InterPro" id="IPR035906">
    <property type="entry name" value="MetI-like_sf"/>
</dbReference>
<feature type="transmembrane region" description="Helical" evidence="7">
    <location>
        <begin position="76"/>
        <end position="97"/>
    </location>
</feature>
<keyword evidence="10" id="KW-1185">Reference proteome</keyword>
<accession>A0A0D5NJX8</accession>
<evidence type="ECO:0000313" key="10">
    <source>
        <dbReference type="Proteomes" id="UP000032633"/>
    </source>
</evidence>
<dbReference type="InterPro" id="IPR000515">
    <property type="entry name" value="MetI-like"/>
</dbReference>
<reference evidence="10" key="2">
    <citation type="submission" date="2015-03" db="EMBL/GenBank/DDBJ databases">
        <title>Genome sequence of Paenibacillus beijingensis strain DSM 24997T.</title>
        <authorList>
            <person name="Kwak Y."/>
            <person name="Shin J.-H."/>
        </authorList>
    </citation>
    <scope>NUCLEOTIDE SEQUENCE [LARGE SCALE GENOMIC DNA]</scope>
    <source>
        <strain evidence="10">DSM 24997</strain>
    </source>
</reference>
<dbReference type="SUPFAM" id="SSF161098">
    <property type="entry name" value="MetI-like"/>
    <property type="match status" value="1"/>
</dbReference>
<dbReference type="Pfam" id="PF00528">
    <property type="entry name" value="BPD_transp_1"/>
    <property type="match status" value="1"/>
</dbReference>